<evidence type="ECO:0000259" key="13">
    <source>
        <dbReference type="Pfam" id="PF12627"/>
    </source>
</evidence>
<evidence type="ECO:0000313" key="15">
    <source>
        <dbReference type="EMBL" id="WOX27979.1"/>
    </source>
</evidence>
<evidence type="ECO:0000256" key="4">
    <source>
        <dbReference type="ARBA" id="ARBA00022695"/>
    </source>
</evidence>
<evidence type="ECO:0000313" key="14">
    <source>
        <dbReference type="EMBL" id="NLR22371.1"/>
    </source>
</evidence>
<evidence type="ECO:0000256" key="11">
    <source>
        <dbReference type="RuleBase" id="RU003953"/>
    </source>
</evidence>
<dbReference type="Pfam" id="PF12627">
    <property type="entry name" value="PolyA_pol_RNAbd"/>
    <property type="match status" value="1"/>
</dbReference>
<dbReference type="SUPFAM" id="SSF81891">
    <property type="entry name" value="Poly A polymerase C-terminal region-like"/>
    <property type="match status" value="1"/>
</dbReference>
<protein>
    <submittedName>
        <fullName evidence="14">tRNA nucleotidyltransferase</fullName>
    </submittedName>
</protein>
<feature type="domain" description="tRNA nucleotidyltransferase/poly(A) polymerase RNA and SrmB- binding" evidence="13">
    <location>
        <begin position="149"/>
        <end position="210"/>
    </location>
</feature>
<evidence type="ECO:0000256" key="8">
    <source>
        <dbReference type="ARBA" id="ARBA00022840"/>
    </source>
</evidence>
<reference evidence="15 17" key="2">
    <citation type="submission" date="2023-10" db="EMBL/GenBank/DDBJ databases">
        <title>To unveil natural product biosynthetic capacity in Pseudoalteromonas.</title>
        <authorList>
            <person name="Wang J."/>
        </authorList>
    </citation>
    <scope>NUCLEOTIDE SEQUENCE [LARGE SCALE GENOMIC DNA]</scope>
    <source>
        <strain evidence="15 17">DSM 15914</strain>
    </source>
</reference>
<evidence type="ECO:0000256" key="5">
    <source>
        <dbReference type="ARBA" id="ARBA00022723"/>
    </source>
</evidence>
<dbReference type="GO" id="GO:0005524">
    <property type="term" value="F:ATP binding"/>
    <property type="evidence" value="ECO:0007669"/>
    <property type="project" value="UniProtKB-KW"/>
</dbReference>
<keyword evidence="9" id="KW-0460">Magnesium</keyword>
<evidence type="ECO:0000256" key="10">
    <source>
        <dbReference type="ARBA" id="ARBA00022884"/>
    </source>
</evidence>
<reference evidence="14" key="1">
    <citation type="submission" date="2019-10" db="EMBL/GenBank/DDBJ databases">
        <authorList>
            <person name="Paulsen S."/>
        </authorList>
    </citation>
    <scope>NUCLEOTIDE SEQUENCE</scope>
    <source>
        <strain evidence="14">LMG 19692</strain>
    </source>
</reference>
<dbReference type="GO" id="GO:0001680">
    <property type="term" value="P:tRNA 3'-terminal CCA addition"/>
    <property type="evidence" value="ECO:0007669"/>
    <property type="project" value="InterPro"/>
</dbReference>
<dbReference type="SUPFAM" id="SSF81301">
    <property type="entry name" value="Nucleotidyltransferase"/>
    <property type="match status" value="1"/>
</dbReference>
<accession>A0A8I2KN56</accession>
<feature type="domain" description="Poly A polymerase head" evidence="12">
    <location>
        <begin position="3"/>
        <end position="122"/>
    </location>
</feature>
<dbReference type="CDD" id="cd05398">
    <property type="entry name" value="NT_ClassII-CCAase"/>
    <property type="match status" value="1"/>
</dbReference>
<dbReference type="InterPro" id="IPR002646">
    <property type="entry name" value="PolA_pol_head_dom"/>
</dbReference>
<dbReference type="GO" id="GO:0042245">
    <property type="term" value="P:RNA repair"/>
    <property type="evidence" value="ECO:0007669"/>
    <property type="project" value="UniProtKB-KW"/>
</dbReference>
<dbReference type="PANTHER" id="PTHR47545:SF1">
    <property type="entry name" value="MULTIFUNCTIONAL CCA PROTEIN"/>
    <property type="match status" value="1"/>
</dbReference>
<dbReference type="GO" id="GO:0046872">
    <property type="term" value="F:metal ion binding"/>
    <property type="evidence" value="ECO:0007669"/>
    <property type="project" value="UniProtKB-KW"/>
</dbReference>
<keyword evidence="2 11" id="KW-0808">Transferase</keyword>
<evidence type="ECO:0000256" key="3">
    <source>
        <dbReference type="ARBA" id="ARBA00022694"/>
    </source>
</evidence>
<evidence type="ECO:0000256" key="9">
    <source>
        <dbReference type="ARBA" id="ARBA00022842"/>
    </source>
</evidence>
<dbReference type="GO" id="GO:0004810">
    <property type="term" value="F:CCA tRNA nucleotidyltransferase activity"/>
    <property type="evidence" value="ECO:0007669"/>
    <property type="project" value="InterPro"/>
</dbReference>
<name>A0A8I2KN56_9GAMM</name>
<dbReference type="EMBL" id="WEIA01000008">
    <property type="protein sequence ID" value="NLR22371.1"/>
    <property type="molecule type" value="Genomic_DNA"/>
</dbReference>
<dbReference type="Proteomes" id="UP001304419">
    <property type="component" value="Chromosome 1"/>
</dbReference>
<evidence type="ECO:0000313" key="17">
    <source>
        <dbReference type="Proteomes" id="UP001304419"/>
    </source>
</evidence>
<dbReference type="AlphaFoldDB" id="A0A8I2KN56"/>
<sequence length="366" mass="41977">MKIYLVGGAVRDELLGRPIKERDYVVVGSTLEQMSKLGYQQVGNDFPVFLHPTTKDEHALARTERKSGQGYTGFICDFGPEITLEEDLLRRDLTVNAIAKDDDGSLIDPYGGQKDLESRILRHVSSAFSEDPLRVLRVARFAARYKEYNFTIAAETWHLMQTMVANGELKTLTKERIWLEIEKTIQDKGLGHFLHTIWRLSALDDVTPYIPTWDEAAYDKFQSALSRLEKNDELDGLAQFSLACYFSGTSLVQLAQAKRFKVPNSYIESSKELITNLDLLSKENKTPEDWLIILQNIDAWRRPEKLARFCYICSKVSDNFRVLCDKLTQNFLATRNIDVQEIIAKGYQGKVIQEQLKLRRLKAIQN</sequence>
<evidence type="ECO:0000259" key="12">
    <source>
        <dbReference type="Pfam" id="PF01743"/>
    </source>
</evidence>
<evidence type="ECO:0000256" key="1">
    <source>
        <dbReference type="ARBA" id="ARBA00001946"/>
    </source>
</evidence>
<comment type="similarity">
    <text evidence="11">Belongs to the tRNA nucleotidyltransferase/poly(A) polymerase family.</text>
</comment>
<dbReference type="PANTHER" id="PTHR47545">
    <property type="entry name" value="MULTIFUNCTIONAL CCA PROTEIN"/>
    <property type="match status" value="1"/>
</dbReference>
<gene>
    <name evidence="14" type="ORF">F9Y85_13755</name>
    <name evidence="15" type="ORF">R5H13_15170</name>
</gene>
<keyword evidence="4" id="KW-0548">Nucleotidyltransferase</keyword>
<dbReference type="RefSeq" id="WP_130125810.1">
    <property type="nucleotide sequence ID" value="NZ_CBCSDF010000011.1"/>
</dbReference>
<dbReference type="Gene3D" id="3.30.460.10">
    <property type="entry name" value="Beta Polymerase, domain 2"/>
    <property type="match status" value="1"/>
</dbReference>
<evidence type="ECO:0000256" key="2">
    <source>
        <dbReference type="ARBA" id="ARBA00022679"/>
    </source>
</evidence>
<dbReference type="Proteomes" id="UP000646877">
    <property type="component" value="Unassembled WGS sequence"/>
</dbReference>
<keyword evidence="6" id="KW-0547">Nucleotide-binding</keyword>
<dbReference type="EMBL" id="CP137578">
    <property type="protein sequence ID" value="WOX27979.1"/>
    <property type="molecule type" value="Genomic_DNA"/>
</dbReference>
<dbReference type="Pfam" id="PF01743">
    <property type="entry name" value="PolyA_pol"/>
    <property type="match status" value="1"/>
</dbReference>
<dbReference type="InterPro" id="IPR043519">
    <property type="entry name" value="NT_sf"/>
</dbReference>
<evidence type="ECO:0000256" key="7">
    <source>
        <dbReference type="ARBA" id="ARBA00022800"/>
    </source>
</evidence>
<keyword evidence="8" id="KW-0067">ATP-binding</keyword>
<keyword evidence="3" id="KW-0819">tRNA processing</keyword>
<dbReference type="InterPro" id="IPR032828">
    <property type="entry name" value="PolyA_RNA-bd"/>
</dbReference>
<organism evidence="14 16">
    <name type="scientific">Pseudoalteromonas maricaloris</name>
    <dbReference type="NCBI Taxonomy" id="184924"/>
    <lineage>
        <taxon>Bacteria</taxon>
        <taxon>Pseudomonadati</taxon>
        <taxon>Pseudomonadota</taxon>
        <taxon>Gammaproteobacteria</taxon>
        <taxon>Alteromonadales</taxon>
        <taxon>Pseudoalteromonadaceae</taxon>
        <taxon>Pseudoalteromonas</taxon>
    </lineage>
</organism>
<dbReference type="InterPro" id="IPR050124">
    <property type="entry name" value="tRNA_CCA-adding_enzyme"/>
</dbReference>
<keyword evidence="10 11" id="KW-0694">RNA-binding</keyword>
<evidence type="ECO:0000313" key="16">
    <source>
        <dbReference type="Proteomes" id="UP000646877"/>
    </source>
</evidence>
<dbReference type="InterPro" id="IPR012006">
    <property type="entry name" value="CCA_bact"/>
</dbReference>
<evidence type="ECO:0000256" key="6">
    <source>
        <dbReference type="ARBA" id="ARBA00022741"/>
    </source>
</evidence>
<keyword evidence="5" id="KW-0479">Metal-binding</keyword>
<proteinExistence type="inferred from homology"/>
<dbReference type="PIRSF" id="PIRSF000813">
    <property type="entry name" value="CCA_bact"/>
    <property type="match status" value="1"/>
</dbReference>
<dbReference type="GO" id="GO:0003723">
    <property type="term" value="F:RNA binding"/>
    <property type="evidence" value="ECO:0007669"/>
    <property type="project" value="UniProtKB-KW"/>
</dbReference>
<dbReference type="Gene3D" id="1.10.3090.10">
    <property type="entry name" value="cca-adding enzyme, domain 2"/>
    <property type="match status" value="1"/>
</dbReference>
<keyword evidence="17" id="KW-1185">Reference proteome</keyword>
<comment type="cofactor">
    <cofactor evidence="1">
        <name>Mg(2+)</name>
        <dbReference type="ChEBI" id="CHEBI:18420"/>
    </cofactor>
</comment>
<keyword evidence="7" id="KW-0692">RNA repair</keyword>